<dbReference type="Gene3D" id="2.60.40.10">
    <property type="entry name" value="Immunoglobulins"/>
    <property type="match status" value="4"/>
</dbReference>
<dbReference type="GO" id="GO:0016339">
    <property type="term" value="P:calcium-dependent cell-cell adhesion via plasma membrane cell adhesion molecules"/>
    <property type="evidence" value="ECO:0007669"/>
    <property type="project" value="TreeGrafter"/>
</dbReference>
<evidence type="ECO:0000256" key="6">
    <source>
        <dbReference type="ARBA" id="ARBA00022989"/>
    </source>
</evidence>
<evidence type="ECO:0000256" key="3">
    <source>
        <dbReference type="ARBA" id="ARBA00022729"/>
    </source>
</evidence>
<sequence>MWTRILTAILTIVVVTGLAREAGAQYIYLDSNGNGVHDTGDRLNANGAATTVDLYLRTDQNRDGSPAVCDMSPDPLGINAYSFNLLAVGGTVAYSGFVNRQATMPNSSGELNPDGVRYKNGHYGIQYLPPGLFRLCTLTITGTSGTPRIDIVDLVSASTDFTGFGTQCPSRGFDNTYRLDGPNTQAFYGGPGDFTDWDGLGPGGGPNNPPAVTNPGNKTVNEFSTLTFTATATDPDVGQTITWSLTLGTPAANGATINPSTGAFTWTPSPAQANGVYPLTITATDNGSPPLSGSAAFTVTVGHVDSAPVIADPGNKTTDEQVNLAFTVTATDSDQPPQTITWSLLLGTPSATGATIQASTGAFNWTPSEAQGPGIYPLTIRAEDNATPPLSDNAAITITVNEVNSPPVLAPIGNKAVAAGSTLAFTATATDADIPANALCFSLDPGSPPGATMTCSTGAFMWTPSLGQIGSYVITVRVTDNGLPPLSDSETITVLVGQQQSGPTANAGGPYTGIVNSPVSFDGTGSSDPNGDPLTYAWSFGDGNTGTGATPMHTYTAPGNYNVVLRVTDPEGNYDEATTTVTILAEISTALVLRNGKSTINLGDDILKLGMEELEQPYENVLVGTLRLSTDFPNAGTVAECAADSKHTRIGDLDRNGIPDLELRFPIACIRDLFRNTPNNSTVNLILTGQFQTSSGMVPLRGMKVVTIKRGGGGSAPVLAYPNPFNPQGRLSFHTTRPGSASIQLFDLQGRLVRTLLPQQFLGAGAHEVAIDGLNDQGVRLSSGVYFYRVSTADGATEGSINVLK</sequence>
<dbReference type="PANTHER" id="PTHR24027:SF422">
    <property type="entry name" value="CADHERIN DOMAIN-CONTAINING PROTEIN"/>
    <property type="match status" value="1"/>
</dbReference>
<dbReference type="Pfam" id="PF18911">
    <property type="entry name" value="PKD_4"/>
    <property type="match status" value="1"/>
</dbReference>
<evidence type="ECO:0000313" key="11">
    <source>
        <dbReference type="Proteomes" id="UP000317691"/>
    </source>
</evidence>
<dbReference type="SUPFAM" id="SSF49299">
    <property type="entry name" value="PKD domain"/>
    <property type="match status" value="1"/>
</dbReference>
<dbReference type="GO" id="GO:0034332">
    <property type="term" value="P:adherens junction organization"/>
    <property type="evidence" value="ECO:0007669"/>
    <property type="project" value="TreeGrafter"/>
</dbReference>
<dbReference type="GO" id="GO:0005912">
    <property type="term" value="C:adherens junction"/>
    <property type="evidence" value="ECO:0007669"/>
    <property type="project" value="TreeGrafter"/>
</dbReference>
<dbReference type="InterPro" id="IPR026444">
    <property type="entry name" value="Secre_tail"/>
</dbReference>
<dbReference type="GO" id="GO:0008013">
    <property type="term" value="F:beta-catenin binding"/>
    <property type="evidence" value="ECO:0007669"/>
    <property type="project" value="TreeGrafter"/>
</dbReference>
<dbReference type="Pfam" id="PF05345">
    <property type="entry name" value="He_PIG"/>
    <property type="match status" value="3"/>
</dbReference>
<dbReference type="InterPro" id="IPR039808">
    <property type="entry name" value="Cadherin"/>
</dbReference>
<dbReference type="SMART" id="SM00089">
    <property type="entry name" value="PKD"/>
    <property type="match status" value="4"/>
</dbReference>
<dbReference type="PROSITE" id="PS50268">
    <property type="entry name" value="CADHERIN_2"/>
    <property type="match status" value="2"/>
</dbReference>
<dbReference type="GO" id="GO:0007156">
    <property type="term" value="P:homophilic cell adhesion via plasma membrane adhesion molecules"/>
    <property type="evidence" value="ECO:0007669"/>
    <property type="project" value="InterPro"/>
</dbReference>
<evidence type="ECO:0000259" key="9">
    <source>
        <dbReference type="PROSITE" id="PS50268"/>
    </source>
</evidence>
<dbReference type="GO" id="GO:0045296">
    <property type="term" value="F:cadherin binding"/>
    <property type="evidence" value="ECO:0007669"/>
    <property type="project" value="TreeGrafter"/>
</dbReference>
<protein>
    <submittedName>
        <fullName evidence="10">PKD domain-containing protein</fullName>
    </submittedName>
</protein>
<dbReference type="NCBIfam" id="TIGR04183">
    <property type="entry name" value="Por_Secre_tail"/>
    <property type="match status" value="1"/>
</dbReference>
<evidence type="ECO:0000256" key="5">
    <source>
        <dbReference type="ARBA" id="ARBA00022837"/>
    </source>
</evidence>
<accession>A0A538TN41</accession>
<evidence type="ECO:0000259" key="8">
    <source>
        <dbReference type="PROSITE" id="PS50093"/>
    </source>
</evidence>
<dbReference type="SMART" id="SM00736">
    <property type="entry name" value="CADG"/>
    <property type="match status" value="1"/>
</dbReference>
<name>A0A538TN41_UNCEI</name>
<feature type="domain" description="Cadherin" evidence="9">
    <location>
        <begin position="231"/>
        <end position="310"/>
    </location>
</feature>
<dbReference type="CDD" id="cd00146">
    <property type="entry name" value="PKD"/>
    <property type="match status" value="1"/>
</dbReference>
<proteinExistence type="predicted"/>
<organism evidence="10 11">
    <name type="scientific">Eiseniibacteriota bacterium</name>
    <dbReference type="NCBI Taxonomy" id="2212470"/>
    <lineage>
        <taxon>Bacteria</taxon>
        <taxon>Candidatus Eiseniibacteriota</taxon>
    </lineage>
</organism>
<dbReference type="GO" id="GO:0016342">
    <property type="term" value="C:catenin complex"/>
    <property type="evidence" value="ECO:0007669"/>
    <property type="project" value="TreeGrafter"/>
</dbReference>
<keyword evidence="4" id="KW-0677">Repeat</keyword>
<dbReference type="SMART" id="SM00112">
    <property type="entry name" value="CA"/>
    <property type="match status" value="2"/>
</dbReference>
<keyword evidence="5" id="KW-0106">Calcium</keyword>
<keyword evidence="2" id="KW-0812">Transmembrane</keyword>
<dbReference type="InterPro" id="IPR035986">
    <property type="entry name" value="PKD_dom_sf"/>
</dbReference>
<dbReference type="SUPFAM" id="SSF49313">
    <property type="entry name" value="Cadherin-like"/>
    <property type="match status" value="3"/>
</dbReference>
<keyword evidence="6" id="KW-1133">Transmembrane helix</keyword>
<dbReference type="InterPro" id="IPR013783">
    <property type="entry name" value="Ig-like_fold"/>
</dbReference>
<dbReference type="Gene3D" id="2.60.40.4070">
    <property type="match status" value="1"/>
</dbReference>
<comment type="subcellular location">
    <subcellularLocation>
        <location evidence="1">Membrane</location>
        <topology evidence="1">Single-pass membrane protein</topology>
    </subcellularLocation>
</comment>
<evidence type="ECO:0000256" key="4">
    <source>
        <dbReference type="ARBA" id="ARBA00022737"/>
    </source>
</evidence>
<dbReference type="InterPro" id="IPR002126">
    <property type="entry name" value="Cadherin-like_dom"/>
</dbReference>
<dbReference type="CDD" id="cd11304">
    <property type="entry name" value="Cadherin_repeat"/>
    <property type="match status" value="3"/>
</dbReference>
<dbReference type="EMBL" id="VBOZ01000015">
    <property type="protein sequence ID" value="TMQ65037.1"/>
    <property type="molecule type" value="Genomic_DNA"/>
</dbReference>
<dbReference type="GO" id="GO:0016477">
    <property type="term" value="P:cell migration"/>
    <property type="evidence" value="ECO:0007669"/>
    <property type="project" value="TreeGrafter"/>
</dbReference>
<feature type="domain" description="PKD" evidence="8">
    <location>
        <begin position="502"/>
        <end position="590"/>
    </location>
</feature>
<evidence type="ECO:0000256" key="2">
    <source>
        <dbReference type="ARBA" id="ARBA00022692"/>
    </source>
</evidence>
<dbReference type="InterPro" id="IPR022409">
    <property type="entry name" value="PKD/Chitinase_dom"/>
</dbReference>
<comment type="caution">
    <text evidence="10">The sequence shown here is derived from an EMBL/GenBank/DDBJ whole genome shotgun (WGS) entry which is preliminary data.</text>
</comment>
<dbReference type="InterPro" id="IPR000601">
    <property type="entry name" value="PKD_dom"/>
</dbReference>
<dbReference type="AlphaFoldDB" id="A0A538TN41"/>
<evidence type="ECO:0000256" key="1">
    <source>
        <dbReference type="ARBA" id="ARBA00004167"/>
    </source>
</evidence>
<feature type="domain" description="Cadherin" evidence="9">
    <location>
        <begin position="322"/>
        <end position="409"/>
    </location>
</feature>
<dbReference type="GO" id="GO:0000902">
    <property type="term" value="P:cell morphogenesis"/>
    <property type="evidence" value="ECO:0007669"/>
    <property type="project" value="TreeGrafter"/>
</dbReference>
<dbReference type="InterPro" id="IPR015919">
    <property type="entry name" value="Cadherin-like_sf"/>
</dbReference>
<dbReference type="GO" id="GO:0007043">
    <property type="term" value="P:cell-cell junction assembly"/>
    <property type="evidence" value="ECO:0007669"/>
    <property type="project" value="TreeGrafter"/>
</dbReference>
<dbReference type="Proteomes" id="UP000317691">
    <property type="component" value="Unassembled WGS sequence"/>
</dbReference>
<dbReference type="InterPro" id="IPR006644">
    <property type="entry name" value="Cadg"/>
</dbReference>
<dbReference type="GO" id="GO:0044331">
    <property type="term" value="P:cell-cell adhesion mediated by cadherin"/>
    <property type="evidence" value="ECO:0007669"/>
    <property type="project" value="TreeGrafter"/>
</dbReference>
<evidence type="ECO:0000256" key="7">
    <source>
        <dbReference type="ARBA" id="ARBA00023136"/>
    </source>
</evidence>
<keyword evidence="3" id="KW-0732">Signal</keyword>
<dbReference type="GO" id="GO:0005509">
    <property type="term" value="F:calcium ion binding"/>
    <property type="evidence" value="ECO:0007669"/>
    <property type="project" value="InterPro"/>
</dbReference>
<keyword evidence="7" id="KW-0472">Membrane</keyword>
<dbReference type="PANTHER" id="PTHR24027">
    <property type="entry name" value="CADHERIN-23"/>
    <property type="match status" value="1"/>
</dbReference>
<dbReference type="PROSITE" id="PS50093">
    <property type="entry name" value="PKD"/>
    <property type="match status" value="1"/>
</dbReference>
<reference evidence="10 11" key="1">
    <citation type="journal article" date="2019" name="Nat. Microbiol.">
        <title>Mediterranean grassland soil C-N compound turnover is dependent on rainfall and depth, and is mediated by genomically divergent microorganisms.</title>
        <authorList>
            <person name="Diamond S."/>
            <person name="Andeer P.F."/>
            <person name="Li Z."/>
            <person name="Crits-Christoph A."/>
            <person name="Burstein D."/>
            <person name="Anantharaman K."/>
            <person name="Lane K.R."/>
            <person name="Thomas B.C."/>
            <person name="Pan C."/>
            <person name="Northen T.R."/>
            <person name="Banfield J.F."/>
        </authorList>
    </citation>
    <scope>NUCLEOTIDE SEQUENCE [LARGE SCALE GENOMIC DNA]</scope>
    <source>
        <strain evidence="10">WS_9</strain>
    </source>
</reference>
<gene>
    <name evidence="10" type="ORF">E6K79_05950</name>
</gene>
<evidence type="ECO:0000313" key="10">
    <source>
        <dbReference type="EMBL" id="TMQ65037.1"/>
    </source>
</evidence>